<dbReference type="Gene3D" id="2.30.290.10">
    <property type="entry name" value="BH3618-like"/>
    <property type="match status" value="1"/>
</dbReference>
<organism evidence="4 5">
    <name type="scientific">Thalassospira profundimaris</name>
    <dbReference type="NCBI Taxonomy" id="502049"/>
    <lineage>
        <taxon>Bacteria</taxon>
        <taxon>Pseudomonadati</taxon>
        <taxon>Pseudomonadota</taxon>
        <taxon>Alphaproteobacteria</taxon>
        <taxon>Rhodospirillales</taxon>
        <taxon>Thalassospiraceae</taxon>
        <taxon>Thalassospira</taxon>
    </lineage>
</organism>
<name>A0A367WTN1_9PROT</name>
<dbReference type="Pfam" id="PF02623">
    <property type="entry name" value="FliW"/>
    <property type="match status" value="1"/>
</dbReference>
<reference evidence="4 5" key="1">
    <citation type="submission" date="2014-07" db="EMBL/GenBank/DDBJ databases">
        <title>Draft genome sequence of Thalassospira profundimaris S25-3-2.</title>
        <authorList>
            <person name="Lai Q."/>
            <person name="Shao Z."/>
        </authorList>
    </citation>
    <scope>NUCLEOTIDE SEQUENCE [LARGE SCALE GENOMIC DNA]</scope>
    <source>
        <strain evidence="4 5">S25-3-2</strain>
    </source>
</reference>
<dbReference type="EMBL" id="JPWH01000023">
    <property type="protein sequence ID" value="RCK43891.1"/>
    <property type="molecule type" value="Genomic_DNA"/>
</dbReference>
<dbReference type="AlphaFoldDB" id="A0A367WTN1"/>
<keyword evidence="2" id="KW-1005">Bacterial flagellum biogenesis</keyword>
<evidence type="ECO:0008006" key="6">
    <source>
        <dbReference type="Google" id="ProtNLM"/>
    </source>
</evidence>
<accession>A0A367WTN1</accession>
<evidence type="ECO:0000313" key="4">
    <source>
        <dbReference type="EMBL" id="RCK43891.1"/>
    </source>
</evidence>
<evidence type="ECO:0000256" key="3">
    <source>
        <dbReference type="ARBA" id="ARBA00022845"/>
    </source>
</evidence>
<dbReference type="GO" id="GO:0044780">
    <property type="term" value="P:bacterial-type flagellum assembly"/>
    <property type="evidence" value="ECO:0007669"/>
    <property type="project" value="InterPro"/>
</dbReference>
<evidence type="ECO:0000256" key="2">
    <source>
        <dbReference type="ARBA" id="ARBA00022795"/>
    </source>
</evidence>
<dbReference type="RefSeq" id="WP_114090077.1">
    <property type="nucleotide sequence ID" value="NZ_JPWH01000023.1"/>
</dbReference>
<keyword evidence="3" id="KW-0810">Translation regulation</keyword>
<evidence type="ECO:0000313" key="5">
    <source>
        <dbReference type="Proteomes" id="UP000252517"/>
    </source>
</evidence>
<protein>
    <recommendedName>
        <fullName evidence="6">Flagellar assembly factor FliW</fullName>
    </recommendedName>
</protein>
<comment type="caution">
    <text evidence="4">The sequence shown here is derived from an EMBL/GenBank/DDBJ whole genome shotgun (WGS) entry which is preliminary data.</text>
</comment>
<dbReference type="OrthoDB" id="8479908at2"/>
<evidence type="ECO:0000256" key="1">
    <source>
        <dbReference type="ARBA" id="ARBA00022490"/>
    </source>
</evidence>
<proteinExistence type="predicted"/>
<dbReference type="GO" id="GO:0006417">
    <property type="term" value="P:regulation of translation"/>
    <property type="evidence" value="ECO:0007669"/>
    <property type="project" value="UniProtKB-KW"/>
</dbReference>
<dbReference type="PANTHER" id="PTHR39190:SF1">
    <property type="entry name" value="FLAGELLAR ASSEMBLY FACTOR FLIW"/>
    <property type="match status" value="1"/>
</dbReference>
<gene>
    <name evidence="4" type="ORF">TH25_20855</name>
</gene>
<dbReference type="InterPro" id="IPR024046">
    <property type="entry name" value="Flagellar_assmbl_FliW_dom_sf"/>
</dbReference>
<sequence>MLEDVIRQELDQNNIPQTIKIATLMGDREFRWDKAIYMPAGLSGFADNNIFALANFPSEISNCFKLLQCLTDPELAFIVAPYNMESGILAAEDIDPAITIHNIAPENLAIVLIVTLQKPDGDDAIEMTVNLRAPILIDTARQTAFQIHLKKPQYDYRHPLSA</sequence>
<dbReference type="InterPro" id="IPR003775">
    <property type="entry name" value="Flagellar_assembly_factor_FliW"/>
</dbReference>
<dbReference type="SUPFAM" id="SSF141457">
    <property type="entry name" value="BH3618-like"/>
    <property type="match status" value="1"/>
</dbReference>
<dbReference type="Proteomes" id="UP000252517">
    <property type="component" value="Unassembled WGS sequence"/>
</dbReference>
<keyword evidence="1" id="KW-0963">Cytoplasm</keyword>
<dbReference type="PANTHER" id="PTHR39190">
    <property type="entry name" value="FLAGELLAR ASSEMBLY FACTOR FLIW"/>
    <property type="match status" value="1"/>
</dbReference>